<dbReference type="Proteomes" id="UP000294914">
    <property type="component" value="Unassembled WGS sequence"/>
</dbReference>
<dbReference type="Pfam" id="PF00990">
    <property type="entry name" value="GGDEF"/>
    <property type="match status" value="1"/>
</dbReference>
<name>A0A4V3H3K8_9GAMM</name>
<dbReference type="InterPro" id="IPR050469">
    <property type="entry name" value="Diguanylate_Cyclase"/>
</dbReference>
<dbReference type="CDD" id="cd06225">
    <property type="entry name" value="HAMP"/>
    <property type="match status" value="1"/>
</dbReference>
<gene>
    <name evidence="7" type="ORF">EDC23_2471</name>
</gene>
<keyword evidence="4" id="KW-1133">Transmembrane helix</keyword>
<dbReference type="Gene3D" id="6.10.340.10">
    <property type="match status" value="1"/>
</dbReference>
<evidence type="ECO:0000256" key="4">
    <source>
        <dbReference type="SAM" id="Phobius"/>
    </source>
</evidence>
<evidence type="ECO:0000259" key="5">
    <source>
        <dbReference type="PROSITE" id="PS50885"/>
    </source>
</evidence>
<dbReference type="Pfam" id="PF00672">
    <property type="entry name" value="HAMP"/>
    <property type="match status" value="1"/>
</dbReference>
<dbReference type="EMBL" id="SOQX01000007">
    <property type="protein sequence ID" value="TDX99684.1"/>
    <property type="molecule type" value="Genomic_DNA"/>
</dbReference>
<dbReference type="GO" id="GO:0052621">
    <property type="term" value="F:diguanylate cyclase activity"/>
    <property type="evidence" value="ECO:0007669"/>
    <property type="project" value="UniProtKB-EC"/>
</dbReference>
<dbReference type="InterPro" id="IPR003660">
    <property type="entry name" value="HAMP_dom"/>
</dbReference>
<dbReference type="GO" id="GO:0016020">
    <property type="term" value="C:membrane"/>
    <property type="evidence" value="ECO:0007669"/>
    <property type="project" value="InterPro"/>
</dbReference>
<proteinExistence type="predicted"/>
<evidence type="ECO:0000313" key="8">
    <source>
        <dbReference type="Proteomes" id="UP000294914"/>
    </source>
</evidence>
<feature type="domain" description="HAMP" evidence="5">
    <location>
        <begin position="196"/>
        <end position="248"/>
    </location>
</feature>
<dbReference type="InterPro" id="IPR029787">
    <property type="entry name" value="Nucleotide_cyclase"/>
</dbReference>
<dbReference type="CDD" id="cd01949">
    <property type="entry name" value="GGDEF"/>
    <property type="match status" value="1"/>
</dbReference>
<dbReference type="AlphaFoldDB" id="A0A4V3H3K8"/>
<dbReference type="PROSITE" id="PS50885">
    <property type="entry name" value="HAMP"/>
    <property type="match status" value="1"/>
</dbReference>
<comment type="catalytic activity">
    <reaction evidence="3">
        <text>2 GTP = 3',3'-c-di-GMP + 2 diphosphate</text>
        <dbReference type="Rhea" id="RHEA:24898"/>
        <dbReference type="ChEBI" id="CHEBI:33019"/>
        <dbReference type="ChEBI" id="CHEBI:37565"/>
        <dbReference type="ChEBI" id="CHEBI:58805"/>
        <dbReference type="EC" id="2.7.7.65"/>
    </reaction>
</comment>
<dbReference type="PANTHER" id="PTHR45138:SF9">
    <property type="entry name" value="DIGUANYLATE CYCLASE DGCM-RELATED"/>
    <property type="match status" value="1"/>
</dbReference>
<dbReference type="InterPro" id="IPR000160">
    <property type="entry name" value="GGDEF_dom"/>
</dbReference>
<dbReference type="FunFam" id="3.30.70.270:FF:000001">
    <property type="entry name" value="Diguanylate cyclase domain protein"/>
    <property type="match status" value="1"/>
</dbReference>
<evidence type="ECO:0000313" key="7">
    <source>
        <dbReference type="EMBL" id="TDX99684.1"/>
    </source>
</evidence>
<protein>
    <recommendedName>
        <fullName evidence="2">diguanylate cyclase</fullName>
        <ecNumber evidence="2">2.7.7.65</ecNumber>
    </recommendedName>
</protein>
<feature type="transmembrane region" description="Helical" evidence="4">
    <location>
        <begin position="6"/>
        <end position="24"/>
    </location>
</feature>
<dbReference type="NCBIfam" id="TIGR00254">
    <property type="entry name" value="GGDEF"/>
    <property type="match status" value="1"/>
</dbReference>
<reference evidence="7 8" key="1">
    <citation type="submission" date="2019-03" db="EMBL/GenBank/DDBJ databases">
        <title>Genomic Encyclopedia of Type Strains, Phase IV (KMG-IV): sequencing the most valuable type-strain genomes for metagenomic binning, comparative biology and taxonomic classification.</title>
        <authorList>
            <person name="Goeker M."/>
        </authorList>
    </citation>
    <scope>NUCLEOTIDE SEQUENCE [LARGE SCALE GENOMIC DNA]</scope>
    <source>
        <strain evidence="7 8">DSM 16326</strain>
    </source>
</reference>
<dbReference type="SMART" id="SM00304">
    <property type="entry name" value="HAMP"/>
    <property type="match status" value="1"/>
</dbReference>
<accession>A0A4V3H3K8</accession>
<comment type="caution">
    <text evidence="7">The sequence shown here is derived from an EMBL/GenBank/DDBJ whole genome shotgun (WGS) entry which is preliminary data.</text>
</comment>
<evidence type="ECO:0000256" key="1">
    <source>
        <dbReference type="ARBA" id="ARBA00001946"/>
    </source>
</evidence>
<comment type="cofactor">
    <cofactor evidence="1">
        <name>Mg(2+)</name>
        <dbReference type="ChEBI" id="CHEBI:18420"/>
    </cofactor>
</comment>
<keyword evidence="4" id="KW-0472">Membrane</keyword>
<dbReference type="EC" id="2.7.7.65" evidence="2"/>
<organism evidence="7 8">
    <name type="scientific">Thiohalophilus thiocyanatoxydans</name>
    <dbReference type="NCBI Taxonomy" id="381308"/>
    <lineage>
        <taxon>Bacteria</taxon>
        <taxon>Pseudomonadati</taxon>
        <taxon>Pseudomonadota</taxon>
        <taxon>Gammaproteobacteria</taxon>
        <taxon>Thiohalomonadales</taxon>
        <taxon>Thiohalophilaceae</taxon>
        <taxon>Thiohalophilus</taxon>
    </lineage>
</organism>
<dbReference type="GO" id="GO:0007165">
    <property type="term" value="P:signal transduction"/>
    <property type="evidence" value="ECO:0007669"/>
    <property type="project" value="InterPro"/>
</dbReference>
<dbReference type="SUPFAM" id="SSF158472">
    <property type="entry name" value="HAMP domain-like"/>
    <property type="match status" value="1"/>
</dbReference>
<dbReference type="SMART" id="SM00267">
    <property type="entry name" value="GGDEF"/>
    <property type="match status" value="1"/>
</dbReference>
<keyword evidence="8" id="KW-1185">Reference proteome</keyword>
<feature type="transmembrane region" description="Helical" evidence="4">
    <location>
        <begin position="174"/>
        <end position="195"/>
    </location>
</feature>
<dbReference type="PANTHER" id="PTHR45138">
    <property type="entry name" value="REGULATORY COMPONENTS OF SENSORY TRANSDUCTION SYSTEM"/>
    <property type="match status" value="1"/>
</dbReference>
<dbReference type="InterPro" id="IPR043128">
    <property type="entry name" value="Rev_trsase/Diguanyl_cyclase"/>
</dbReference>
<keyword evidence="4" id="KW-0812">Transmembrane</keyword>
<feature type="domain" description="GGDEF" evidence="6">
    <location>
        <begin position="277"/>
        <end position="411"/>
    </location>
</feature>
<dbReference type="SUPFAM" id="SSF55073">
    <property type="entry name" value="Nucleotide cyclase"/>
    <property type="match status" value="1"/>
</dbReference>
<dbReference type="Gene3D" id="3.30.70.270">
    <property type="match status" value="1"/>
</dbReference>
<sequence length="412" mass="46291">MIRGTGLMLVPLLLLGGAGYLLYLQTIDAFESAMQQGLQIGMPVGELRRGILQLNVPVDRYPSSATPQAGETFEQRIEAIDRQFAVLRDASSSLAGYQDGIRRAATSWKELAASGEAILEMQRSGQDVPPTATLRFERQRQVTSEILGEVYATLWSEIRRKYQNARRDQRQIQILLLAILITAVGGALIVGNRLAQHLLKPLAQLRIGTERFGHGDLSHRIKLENADEFGRLARTFNEMADQLEFLAAYDSLTGLLNKREFELRLHDEVRRTRRTRHPFVLLLLDIDYFKQVNDTHGHPVGDHVLRKLAGLLQGEVREADYVGRYGGEEFIILLTETSEQDGSETAERIRQSVETEQFDVNEDINIWLTMSIGLACYPDDAVNADALIERADVALYKAKDEGRNQVVAFSNS</sequence>
<evidence type="ECO:0000256" key="3">
    <source>
        <dbReference type="ARBA" id="ARBA00034247"/>
    </source>
</evidence>
<evidence type="ECO:0000259" key="6">
    <source>
        <dbReference type="PROSITE" id="PS50887"/>
    </source>
</evidence>
<evidence type="ECO:0000256" key="2">
    <source>
        <dbReference type="ARBA" id="ARBA00012528"/>
    </source>
</evidence>
<dbReference type="PROSITE" id="PS50887">
    <property type="entry name" value="GGDEF"/>
    <property type="match status" value="1"/>
</dbReference>